<comment type="caution">
    <text evidence="1">The sequence shown here is derived from an EMBL/GenBank/DDBJ whole genome shotgun (WGS) entry which is preliminary data.</text>
</comment>
<keyword evidence="2" id="KW-1185">Reference proteome</keyword>
<sequence length="355" mass="38447">MEEVVSDQPPDLTPSPDLENSNVGLPSTPVVTKPSVPIVDEDGFTIVTRKKKMGPIKVQGRKQKPVKVKVVSQQYEHGQPSGRKAPTGPKGKQSGKDLHSNQVAYNPGVLKPPTMVSNATKKVSTRFNFTRVVQGDKGGKKQQPLCAKSANPSKSIDINTANRFSVLDIPKSIKFNKLIGVQDDLYPPDHSLLDGMDVDMIRPMVGQNGDCQSSQKQVGDYLMGNENGVCHLNREHIEGVRVLPASVLSNPRLGGNPTTSSSLHGPGKSGKTYGISDEQKRAIADRLKTTGSISMDIIDQWYPGQWDFFNDHCTLMGLDPDYCIEDVDSDTENGTSQFLSGLLNSGAPKPPPPPP</sequence>
<reference evidence="2" key="1">
    <citation type="journal article" date="2022" name="Mol. Ecol. Resour.">
        <title>The genomes of chicory, endive, great burdock and yacon provide insights into Asteraceae palaeo-polyploidization history and plant inulin production.</title>
        <authorList>
            <person name="Fan W."/>
            <person name="Wang S."/>
            <person name="Wang H."/>
            <person name="Wang A."/>
            <person name="Jiang F."/>
            <person name="Liu H."/>
            <person name="Zhao H."/>
            <person name="Xu D."/>
            <person name="Zhang Y."/>
        </authorList>
    </citation>
    <scope>NUCLEOTIDE SEQUENCE [LARGE SCALE GENOMIC DNA]</scope>
    <source>
        <strain evidence="2">cv. Yunnan</strain>
    </source>
</reference>
<gene>
    <name evidence="1" type="ORF">L1987_14069</name>
</gene>
<name>A0ACB9J2K2_9ASTR</name>
<dbReference type="EMBL" id="CM042022">
    <property type="protein sequence ID" value="KAI3814429.1"/>
    <property type="molecule type" value="Genomic_DNA"/>
</dbReference>
<reference evidence="1 2" key="2">
    <citation type="journal article" date="2022" name="Mol. Ecol. Resour.">
        <title>The genomes of chicory, endive, great burdock and yacon provide insights into Asteraceae paleo-polyploidization history and plant inulin production.</title>
        <authorList>
            <person name="Fan W."/>
            <person name="Wang S."/>
            <person name="Wang H."/>
            <person name="Wang A."/>
            <person name="Jiang F."/>
            <person name="Liu H."/>
            <person name="Zhao H."/>
            <person name="Xu D."/>
            <person name="Zhang Y."/>
        </authorList>
    </citation>
    <scope>NUCLEOTIDE SEQUENCE [LARGE SCALE GENOMIC DNA]</scope>
    <source>
        <strain evidence="2">cv. Yunnan</strain>
        <tissue evidence="1">Leaves</tissue>
    </source>
</reference>
<evidence type="ECO:0000313" key="2">
    <source>
        <dbReference type="Proteomes" id="UP001056120"/>
    </source>
</evidence>
<evidence type="ECO:0000313" key="1">
    <source>
        <dbReference type="EMBL" id="KAI3814429.1"/>
    </source>
</evidence>
<protein>
    <submittedName>
        <fullName evidence="1">Uncharacterized protein</fullName>
    </submittedName>
</protein>
<organism evidence="1 2">
    <name type="scientific">Smallanthus sonchifolius</name>
    <dbReference type="NCBI Taxonomy" id="185202"/>
    <lineage>
        <taxon>Eukaryota</taxon>
        <taxon>Viridiplantae</taxon>
        <taxon>Streptophyta</taxon>
        <taxon>Embryophyta</taxon>
        <taxon>Tracheophyta</taxon>
        <taxon>Spermatophyta</taxon>
        <taxon>Magnoliopsida</taxon>
        <taxon>eudicotyledons</taxon>
        <taxon>Gunneridae</taxon>
        <taxon>Pentapetalae</taxon>
        <taxon>asterids</taxon>
        <taxon>campanulids</taxon>
        <taxon>Asterales</taxon>
        <taxon>Asteraceae</taxon>
        <taxon>Asteroideae</taxon>
        <taxon>Heliantheae alliance</taxon>
        <taxon>Millerieae</taxon>
        <taxon>Smallanthus</taxon>
    </lineage>
</organism>
<dbReference type="Proteomes" id="UP001056120">
    <property type="component" value="Linkage Group LG05"/>
</dbReference>
<accession>A0ACB9J2K2</accession>
<proteinExistence type="predicted"/>